<proteinExistence type="predicted"/>
<dbReference type="AlphaFoldDB" id="U9UPP0"/>
<gene>
    <name evidence="1" type="ORF">GLOINDRAFT_16481</name>
</gene>
<accession>U9UPP0</accession>
<evidence type="ECO:0000313" key="1">
    <source>
        <dbReference type="EMBL" id="ESA22394.1"/>
    </source>
</evidence>
<reference evidence="1" key="1">
    <citation type="submission" date="2013-07" db="EMBL/GenBank/DDBJ databases">
        <title>The genome of an arbuscular mycorrhizal fungus provides insights into the evolution of the oldest plant symbiosis.</title>
        <authorList>
            <consortium name="DOE Joint Genome Institute"/>
            <person name="Tisserant E."/>
            <person name="Malbreil M."/>
            <person name="Kuo A."/>
            <person name="Kohler A."/>
            <person name="Symeonidi A."/>
            <person name="Balestrini R."/>
            <person name="Charron P."/>
            <person name="Duensing N."/>
            <person name="Frei-dit-Frey N."/>
            <person name="Gianinazzi-Pearson V."/>
            <person name="Gilbert B."/>
            <person name="Handa Y."/>
            <person name="Hijri M."/>
            <person name="Kaul R."/>
            <person name="Kawaguchi M."/>
            <person name="Krajinski F."/>
            <person name="Lammers P."/>
            <person name="Lapierre D."/>
            <person name="Masclaux F.G."/>
            <person name="Murat C."/>
            <person name="Morin E."/>
            <person name="Ndikumana S."/>
            <person name="Pagni M."/>
            <person name="Petitpierre D."/>
            <person name="Requena N."/>
            <person name="Rosikiewicz P."/>
            <person name="Riley R."/>
            <person name="Saito K."/>
            <person name="San Clemente H."/>
            <person name="Shapiro H."/>
            <person name="van Tuinen D."/>
            <person name="Becard G."/>
            <person name="Bonfante P."/>
            <person name="Paszkowski U."/>
            <person name="Shachar-Hill Y."/>
            <person name="Young J.P."/>
            <person name="Sanders I.R."/>
            <person name="Henrissat B."/>
            <person name="Rensing S.A."/>
            <person name="Grigoriev I.V."/>
            <person name="Corradi N."/>
            <person name="Roux C."/>
            <person name="Martin F."/>
        </authorList>
    </citation>
    <scope>NUCLEOTIDE SEQUENCE</scope>
    <source>
        <strain evidence="1">DAOM 197198</strain>
    </source>
</reference>
<organism evidence="1">
    <name type="scientific">Rhizophagus irregularis (strain DAOM 181602 / DAOM 197198 / MUCL 43194)</name>
    <name type="common">Arbuscular mycorrhizal fungus</name>
    <name type="synonym">Glomus intraradices</name>
    <dbReference type="NCBI Taxonomy" id="747089"/>
    <lineage>
        <taxon>Eukaryota</taxon>
        <taxon>Fungi</taxon>
        <taxon>Fungi incertae sedis</taxon>
        <taxon>Mucoromycota</taxon>
        <taxon>Glomeromycotina</taxon>
        <taxon>Glomeromycetes</taxon>
        <taxon>Glomerales</taxon>
        <taxon>Glomeraceae</taxon>
        <taxon>Rhizophagus</taxon>
    </lineage>
</organism>
<sequence>MASDKLKVIRKFYIHMYKLTNRAALQAFTKLNDSTLQPEQVKNDLCFGSSKATVKNIERFLFQI</sequence>
<dbReference type="EMBL" id="KI275625">
    <property type="protein sequence ID" value="ESA22394.1"/>
    <property type="molecule type" value="Genomic_DNA"/>
</dbReference>
<dbReference type="HOGENOM" id="CLU_2868720_0_0_1"/>
<protein>
    <submittedName>
        <fullName evidence="1">Uncharacterized protein</fullName>
    </submittedName>
</protein>
<name>U9UPP0_RHIID</name>